<evidence type="ECO:0000256" key="1">
    <source>
        <dbReference type="ARBA" id="ARBA00001947"/>
    </source>
</evidence>
<dbReference type="InterPro" id="IPR027417">
    <property type="entry name" value="P-loop_NTPase"/>
</dbReference>
<dbReference type="Pfam" id="PF17862">
    <property type="entry name" value="AAA_lid_3"/>
    <property type="match status" value="1"/>
</dbReference>
<dbReference type="GO" id="GO:0006508">
    <property type="term" value="P:proteolysis"/>
    <property type="evidence" value="ECO:0007669"/>
    <property type="project" value="UniProtKB-KW"/>
</dbReference>
<keyword evidence="3" id="KW-0645">Protease</keyword>
<dbReference type="GO" id="GO:0004222">
    <property type="term" value="F:metalloendopeptidase activity"/>
    <property type="evidence" value="ECO:0007669"/>
    <property type="project" value="InterPro"/>
</dbReference>
<sequence length="493" mass="54145">MYLTELGIGVTTGLLLFMLWQGYDSILLFFIVVLAVTGIYFYYANGTKRSFAVNKKKRSASTLIQFDDIGGQEVAKQELREAVEFIKDSSRLSHLGIRPIKGVLLNGPPGTGKTLLAKAAAQFTDSVFLSASGSEFVEMYVGVGAQRVRELFQSAKSLAKQQRKDSAILFIDELDILGGKRGQNAGNAEYDQTLNELLVQMDGLSFDDSIKILIIGATNRIDILDSALLRPGRFDRHVKVELPDKKGRLHILRLHTKNKPLASDVSLETLARNTFGFSGAHLESLTNEAAILALREEKVTITSEHFQSAIDKVIMGEKLDRRPNTLEKERIAIHEAGHALVSEITRPGSVATINIASRSNALGYVRQTTLDDTYLYTLDVIKNKIAVALAGAIAEEINLGNRSTGASNDFKQAIDLAKEIIHNGLSTLGIISAEDLAKDLLHATITSILKEVERYVYTLLLTHQATLQAAVTLLLEKEYLDGDDFRLLLATTS</sequence>
<accession>A0A1I4JI92</accession>
<keyword evidence="9" id="KW-1133">Transmembrane helix</keyword>
<dbReference type="Gene3D" id="3.40.50.300">
    <property type="entry name" value="P-loop containing nucleotide triphosphate hydrolases"/>
    <property type="match status" value="1"/>
</dbReference>
<dbReference type="Pfam" id="PF01434">
    <property type="entry name" value="Peptidase_M41"/>
    <property type="match status" value="1"/>
</dbReference>
<protein>
    <submittedName>
        <fullName evidence="11">Peptidase family M41</fullName>
    </submittedName>
</protein>
<reference evidence="12" key="1">
    <citation type="submission" date="2016-10" db="EMBL/GenBank/DDBJ databases">
        <authorList>
            <person name="Varghese N."/>
            <person name="Submissions S."/>
        </authorList>
    </citation>
    <scope>NUCLEOTIDE SEQUENCE [LARGE SCALE GENOMIC DNA]</scope>
    <source>
        <strain evidence="12">DSM 13327</strain>
    </source>
</reference>
<evidence type="ECO:0000256" key="9">
    <source>
        <dbReference type="SAM" id="Phobius"/>
    </source>
</evidence>
<dbReference type="InterPro" id="IPR000642">
    <property type="entry name" value="Peptidase_M41"/>
</dbReference>
<keyword evidence="4" id="KW-0479">Metal-binding</keyword>
<dbReference type="InterPro" id="IPR041569">
    <property type="entry name" value="AAA_lid_3"/>
</dbReference>
<gene>
    <name evidence="11" type="ORF">SAMN04490355_1012112</name>
</gene>
<evidence type="ECO:0000256" key="6">
    <source>
        <dbReference type="ARBA" id="ARBA00022833"/>
    </source>
</evidence>
<dbReference type="GO" id="GO:0005524">
    <property type="term" value="F:ATP binding"/>
    <property type="evidence" value="ECO:0007669"/>
    <property type="project" value="UniProtKB-KW"/>
</dbReference>
<dbReference type="InterPro" id="IPR037219">
    <property type="entry name" value="Peptidase_M41-like"/>
</dbReference>
<evidence type="ECO:0000256" key="8">
    <source>
        <dbReference type="RuleBase" id="RU003651"/>
    </source>
</evidence>
<dbReference type="Gene3D" id="1.20.58.760">
    <property type="entry name" value="Peptidase M41"/>
    <property type="match status" value="1"/>
</dbReference>
<dbReference type="GO" id="GO:0004176">
    <property type="term" value="F:ATP-dependent peptidase activity"/>
    <property type="evidence" value="ECO:0007669"/>
    <property type="project" value="InterPro"/>
</dbReference>
<dbReference type="PANTHER" id="PTHR23076">
    <property type="entry name" value="METALLOPROTEASE M41 FTSH"/>
    <property type="match status" value="1"/>
</dbReference>
<dbReference type="FunFam" id="1.10.8.60:FF:000001">
    <property type="entry name" value="ATP-dependent zinc metalloprotease FtsH"/>
    <property type="match status" value="1"/>
</dbReference>
<dbReference type="Gene3D" id="1.10.8.60">
    <property type="match status" value="1"/>
</dbReference>
<dbReference type="PROSITE" id="PS00674">
    <property type="entry name" value="AAA"/>
    <property type="match status" value="1"/>
</dbReference>
<dbReference type="InterPro" id="IPR003593">
    <property type="entry name" value="AAA+_ATPase"/>
</dbReference>
<evidence type="ECO:0000256" key="7">
    <source>
        <dbReference type="ARBA" id="ARBA00023049"/>
    </source>
</evidence>
<keyword evidence="9" id="KW-0472">Membrane</keyword>
<evidence type="ECO:0000256" key="4">
    <source>
        <dbReference type="ARBA" id="ARBA00022723"/>
    </source>
</evidence>
<dbReference type="GO" id="GO:0005886">
    <property type="term" value="C:plasma membrane"/>
    <property type="evidence" value="ECO:0007669"/>
    <property type="project" value="TreeGrafter"/>
</dbReference>
<dbReference type="InterPro" id="IPR003959">
    <property type="entry name" value="ATPase_AAA_core"/>
</dbReference>
<comment type="similarity">
    <text evidence="8">Belongs to the AAA ATPase family.</text>
</comment>
<feature type="domain" description="AAA+ ATPase" evidence="10">
    <location>
        <begin position="99"/>
        <end position="244"/>
    </location>
</feature>
<keyword evidence="8" id="KW-0547">Nucleotide-binding</keyword>
<dbReference type="Pfam" id="PF00004">
    <property type="entry name" value="AAA"/>
    <property type="match status" value="1"/>
</dbReference>
<name>A0A1I4JI92_9FIRM</name>
<dbReference type="OrthoDB" id="9809379at2"/>
<dbReference type="FunFam" id="3.40.50.300:FF:002568">
    <property type="entry name" value="Cell division protein (FtsH)"/>
    <property type="match status" value="1"/>
</dbReference>
<evidence type="ECO:0000313" key="12">
    <source>
        <dbReference type="Proteomes" id="UP000199520"/>
    </source>
</evidence>
<evidence type="ECO:0000259" key="10">
    <source>
        <dbReference type="SMART" id="SM00382"/>
    </source>
</evidence>
<organism evidence="11 12">
    <name type="scientific">Pelosinus propionicus DSM 13327</name>
    <dbReference type="NCBI Taxonomy" id="1123291"/>
    <lineage>
        <taxon>Bacteria</taxon>
        <taxon>Bacillati</taxon>
        <taxon>Bacillota</taxon>
        <taxon>Negativicutes</taxon>
        <taxon>Selenomonadales</taxon>
        <taxon>Sporomusaceae</taxon>
        <taxon>Pelosinus</taxon>
    </lineage>
</organism>
<evidence type="ECO:0000256" key="2">
    <source>
        <dbReference type="ARBA" id="ARBA00010044"/>
    </source>
</evidence>
<dbReference type="EMBL" id="FOTS01000012">
    <property type="protein sequence ID" value="SFL66295.1"/>
    <property type="molecule type" value="Genomic_DNA"/>
</dbReference>
<keyword evidence="9" id="KW-0812">Transmembrane</keyword>
<evidence type="ECO:0000256" key="3">
    <source>
        <dbReference type="ARBA" id="ARBA00022670"/>
    </source>
</evidence>
<dbReference type="PANTHER" id="PTHR23076:SF97">
    <property type="entry name" value="ATP-DEPENDENT ZINC METALLOPROTEASE YME1L1"/>
    <property type="match status" value="1"/>
</dbReference>
<proteinExistence type="inferred from homology"/>
<comment type="cofactor">
    <cofactor evidence="1">
        <name>Zn(2+)</name>
        <dbReference type="ChEBI" id="CHEBI:29105"/>
    </cofactor>
</comment>
<dbReference type="GO" id="GO:0016887">
    <property type="term" value="F:ATP hydrolysis activity"/>
    <property type="evidence" value="ECO:0007669"/>
    <property type="project" value="InterPro"/>
</dbReference>
<dbReference type="SMART" id="SM00382">
    <property type="entry name" value="AAA"/>
    <property type="match status" value="1"/>
</dbReference>
<comment type="similarity">
    <text evidence="2">In the C-terminal section; belongs to the peptidase M41 family.</text>
</comment>
<keyword evidence="12" id="KW-1185">Reference proteome</keyword>
<dbReference type="Proteomes" id="UP000199520">
    <property type="component" value="Unassembled WGS sequence"/>
</dbReference>
<feature type="transmembrane region" description="Helical" evidence="9">
    <location>
        <begin position="20"/>
        <end position="43"/>
    </location>
</feature>
<dbReference type="AlphaFoldDB" id="A0A1I4JI92"/>
<dbReference type="RefSeq" id="WP_090935288.1">
    <property type="nucleotide sequence ID" value="NZ_FOTS01000012.1"/>
</dbReference>
<dbReference type="GO" id="GO:0030163">
    <property type="term" value="P:protein catabolic process"/>
    <property type="evidence" value="ECO:0007669"/>
    <property type="project" value="TreeGrafter"/>
</dbReference>
<dbReference type="GO" id="GO:0046872">
    <property type="term" value="F:metal ion binding"/>
    <property type="evidence" value="ECO:0007669"/>
    <property type="project" value="UniProtKB-KW"/>
</dbReference>
<keyword evidence="8" id="KW-0067">ATP-binding</keyword>
<dbReference type="SUPFAM" id="SSF52540">
    <property type="entry name" value="P-loop containing nucleoside triphosphate hydrolases"/>
    <property type="match status" value="1"/>
</dbReference>
<evidence type="ECO:0000256" key="5">
    <source>
        <dbReference type="ARBA" id="ARBA00022801"/>
    </source>
</evidence>
<keyword evidence="7" id="KW-0482">Metalloprotease</keyword>
<evidence type="ECO:0000313" key="11">
    <source>
        <dbReference type="EMBL" id="SFL66295.1"/>
    </source>
</evidence>
<keyword evidence="5" id="KW-0378">Hydrolase</keyword>
<keyword evidence="6" id="KW-0862">Zinc</keyword>
<dbReference type="STRING" id="1123291.SAMN04490355_1012112"/>
<dbReference type="SUPFAM" id="SSF140990">
    <property type="entry name" value="FtsH protease domain-like"/>
    <property type="match status" value="1"/>
</dbReference>
<dbReference type="InterPro" id="IPR003960">
    <property type="entry name" value="ATPase_AAA_CS"/>
</dbReference>